<evidence type="ECO:0008006" key="3">
    <source>
        <dbReference type="Google" id="ProtNLM"/>
    </source>
</evidence>
<keyword evidence="2" id="KW-1185">Reference proteome</keyword>
<evidence type="ECO:0000313" key="2">
    <source>
        <dbReference type="Proteomes" id="UP001163981"/>
    </source>
</evidence>
<proteinExistence type="predicted"/>
<dbReference type="RefSeq" id="WP_265162715.1">
    <property type="nucleotide sequence ID" value="NZ_CP069620.1"/>
</dbReference>
<reference evidence="1" key="1">
    <citation type="submission" date="2021-02" db="EMBL/GenBank/DDBJ databases">
        <title>Salinimicrobium sp. nov. isolated from seawater in Tongyeong, Republic of Korea.</title>
        <authorList>
            <person name="Lee S.-J."/>
        </authorList>
    </citation>
    <scope>NUCLEOTIDE SEQUENCE</scope>
    <source>
        <strain evidence="1">HN-2-9-2</strain>
    </source>
</reference>
<dbReference type="Proteomes" id="UP001163981">
    <property type="component" value="Chromosome"/>
</dbReference>
<protein>
    <recommendedName>
        <fullName evidence="3">N-acetyltransferase domain-containing protein</fullName>
    </recommendedName>
</protein>
<accession>A0ABY6NNN0</accession>
<evidence type="ECO:0000313" key="1">
    <source>
        <dbReference type="EMBL" id="UZH54399.1"/>
    </source>
</evidence>
<name>A0ABY6NNN0_9FLAO</name>
<gene>
    <name evidence="1" type="ORF">JRG66_10420</name>
</gene>
<dbReference type="EMBL" id="CP069620">
    <property type="protein sequence ID" value="UZH54399.1"/>
    <property type="molecule type" value="Genomic_DNA"/>
</dbReference>
<sequence length="199" mass="23395">MNKQNIIDNVSTLLQEVPTSMEIVKDDHKREKRFQYLATYMVEKAIEKDALITSPDEKGIAILFKTNSKDRNFWKDLIMDLKLALNVTGIKKGLAAMKVQKYVKAQRPKEGDYLYCWFWGILSDARGSDDAKIAYDMKNKFYAIARDLQLPIYAETRIRRVSLAYRRYGFELFNEWDHPSGDKMYFLKYTPPPKDDKQQ</sequence>
<organism evidence="1 2">
    <name type="scientific">Salinimicrobium tongyeongense</name>
    <dbReference type="NCBI Taxonomy" id="2809707"/>
    <lineage>
        <taxon>Bacteria</taxon>
        <taxon>Pseudomonadati</taxon>
        <taxon>Bacteroidota</taxon>
        <taxon>Flavobacteriia</taxon>
        <taxon>Flavobacteriales</taxon>
        <taxon>Flavobacteriaceae</taxon>
        <taxon>Salinimicrobium</taxon>
    </lineage>
</organism>